<dbReference type="OrthoDB" id="101030at2759"/>
<accession>A0A8K1CED7</accession>
<gene>
    <name evidence="1" type="ORF">Poli38472_013728</name>
</gene>
<dbReference type="InterPro" id="IPR032675">
    <property type="entry name" value="LRR_dom_sf"/>
</dbReference>
<dbReference type="SUPFAM" id="SSF52047">
    <property type="entry name" value="RNI-like"/>
    <property type="match status" value="1"/>
</dbReference>
<evidence type="ECO:0000313" key="2">
    <source>
        <dbReference type="Proteomes" id="UP000794436"/>
    </source>
</evidence>
<organism evidence="1 2">
    <name type="scientific">Pythium oligandrum</name>
    <name type="common">Mycoparasitic fungus</name>
    <dbReference type="NCBI Taxonomy" id="41045"/>
    <lineage>
        <taxon>Eukaryota</taxon>
        <taxon>Sar</taxon>
        <taxon>Stramenopiles</taxon>
        <taxon>Oomycota</taxon>
        <taxon>Peronosporomycetes</taxon>
        <taxon>Pythiales</taxon>
        <taxon>Pythiaceae</taxon>
        <taxon>Pythium</taxon>
    </lineage>
</organism>
<comment type="caution">
    <text evidence="1">The sequence shown here is derived from an EMBL/GenBank/DDBJ whole genome shotgun (WGS) entry which is preliminary data.</text>
</comment>
<protein>
    <submittedName>
        <fullName evidence="1">Uncharacterized protein</fullName>
    </submittedName>
</protein>
<dbReference type="Gene3D" id="3.80.10.10">
    <property type="entry name" value="Ribonuclease Inhibitor"/>
    <property type="match status" value="1"/>
</dbReference>
<sequence>MADSNAAFTALLEPWWDVFPSEYVVIHSKSDGVDLREHFYALELPLYEPTDDREATWRRYCEAMAIILLASPVDPTTYRWEIWDHCGIEEEYERQDYQLNMPSRLYVRLNDSIKYDLAWYLNAITTLLSPATERSDAISASRAALLEMAKEQQLGLEKVVIPVVVSLSFDDQKPIFPILERLIELQRRWLDDSAAGRSGMYLFYVERLELQVAWSFVSRGLVEAIEHYKASPGLQLHLIKHPPFAWMAPCSIVTKRTLLWRWAAATTGLPNASTVIPEDVLQASGVQLSGSHQLDVFGLTGESFPALFSSLMHSSDVHELVIRNSMLFPSIKDPSSKYKWCWLFYALFNEASSHSVTSLHIDDKDIVLEDLLTARDMTTSTDPLKMLINPEYDKLMNGSSLLSPTVELPPVQVTLRAGAQINIDPLQSPEGLIQTVQECTFDVVGQFRDGYGILVPGYGHCWVNHEDVTNKIKSSDDNSRNRWCFKTHSVKSLSISLNETHVEDDERGIKELLKLIGAPITQLTLTFSMGQALDQSYLDCVWTYCPRLDIFSFEYVEFDSLEGLIEVYASGRCRATVLSLPHCIIDDASSVIAFANALADPTTPIAMTLRQLRLTIIDHDEVDDMITHSTVCSFRDMLATNEHLDHLELWLSDDLYDVYEADFSDYDGEEMLLPLPLPAKCAFLSVVKHGQRHERKGSRDSTRALELIGRLDNLVISTIFQFAGESSLRSIALVAVSQSILAYDSRSSGHNWRWLFFALFNEAAHHAVTSLSISDTVVELADMETVNELVHSANPMEMLQFWFYEDNPSQSESTATSIAQVVLLNGAQVRLTPEHGPIVLAASSDGTKFDVMYAVDSGYAIFVPGYDMDTKRIYGVGPDGGVRYGSELVIDGWKMMEAVLPLLAPWWYVFPQGFLILSHDDEEMTTVVLEVPLCPAGVGANSTWQRWLEALALILLASLVDPTALLRMAKEHCYHNKLLFAGVESVSWRLRLVVANDQFAALHPHWPLKALRTLLSHNFECSMEYKTARMALLQLIKCPKRRNECDDAVFPVIIYLTVVQGDEKVASMLNRIVALNATKTTTQSTRWFVLDAVELRFLTVSYSTGLSRSMEQLAAEAGVRLRSVAFGGSAKQNESDAIQQWMRSVSGCGAFEGAQKVTVAGLGDEEFVQFCASLVGSKGVRTLRLTKVLTSPKGHWNPAHRWAWLLYVLFNPSSRLSVTSVEISDDDILVSDIKAIYNGESAVDREDESSSKHALQPDRAKTHPCTWCQTLLDLVGWPLTHLNLSLMLIGTFDASYLSHVWQCCPNLERLEMDSLAMDSLHPLVDAYASSKCHVSSLELTRCVLSDQSSVFDLTQALEDSALVITKTLRHLVLHLGRHTVSISDEMLTAFLSMLQVNQRLRHVVLFVSNDQQTRFASRFRALIAHIPQPLSLSAKCAFLSVVRLTHNKAMSRLDSRVVSQIFSLAAETEPRTVVLHVY</sequence>
<reference evidence="1" key="1">
    <citation type="submission" date="2019-03" db="EMBL/GenBank/DDBJ databases">
        <title>Long read genome sequence of the mycoparasitic Pythium oligandrum ATCC 38472 isolated from sugarbeet rhizosphere.</title>
        <authorList>
            <person name="Gaulin E."/>
        </authorList>
    </citation>
    <scope>NUCLEOTIDE SEQUENCE</scope>
    <source>
        <strain evidence="1">ATCC 38472_TT</strain>
    </source>
</reference>
<dbReference type="EMBL" id="SPLM01000077">
    <property type="protein sequence ID" value="TMW61265.1"/>
    <property type="molecule type" value="Genomic_DNA"/>
</dbReference>
<proteinExistence type="predicted"/>
<evidence type="ECO:0000313" key="1">
    <source>
        <dbReference type="EMBL" id="TMW61265.1"/>
    </source>
</evidence>
<keyword evidence="2" id="KW-1185">Reference proteome</keyword>
<name>A0A8K1CED7_PYTOL</name>
<dbReference type="Proteomes" id="UP000794436">
    <property type="component" value="Unassembled WGS sequence"/>
</dbReference>